<evidence type="ECO:0000256" key="1">
    <source>
        <dbReference type="ARBA" id="ARBA00007473"/>
    </source>
</evidence>
<feature type="compositionally biased region" description="Low complexity" evidence="2">
    <location>
        <begin position="16"/>
        <end position="29"/>
    </location>
</feature>
<dbReference type="Pfam" id="PF05178">
    <property type="entry name" value="Kri1"/>
    <property type="match status" value="1"/>
</dbReference>
<dbReference type="GO" id="GO:0000447">
    <property type="term" value="P:endonucleolytic cleavage in ITS1 to separate SSU-rRNA from 5.8S rRNA and LSU-rRNA from tricistronic rRNA transcript (SSU-rRNA, 5.8S rRNA, LSU-rRNA)"/>
    <property type="evidence" value="ECO:0007669"/>
    <property type="project" value="TreeGrafter"/>
</dbReference>
<proteinExistence type="inferred from homology"/>
<dbReference type="RefSeq" id="XP_028473301.1">
    <property type="nucleotide sequence ID" value="XM_028618345.1"/>
</dbReference>
<dbReference type="PANTHER" id="PTHR14490:SF5">
    <property type="entry name" value="PROTEIN KRI1 HOMOLOG"/>
    <property type="match status" value="1"/>
</dbReference>
<dbReference type="AlphaFoldDB" id="A0A427XHF9"/>
<feature type="compositionally biased region" description="Basic and acidic residues" evidence="2">
    <location>
        <begin position="663"/>
        <end position="676"/>
    </location>
</feature>
<reference evidence="4 5" key="1">
    <citation type="submission" date="2018-11" db="EMBL/GenBank/DDBJ databases">
        <title>Genome sequence of Apiotrichum porosum DSM 27194.</title>
        <authorList>
            <person name="Aliyu H."/>
            <person name="Gorte O."/>
            <person name="Ochsenreither K."/>
        </authorList>
    </citation>
    <scope>NUCLEOTIDE SEQUENCE [LARGE SCALE GENOMIC DNA]</scope>
    <source>
        <strain evidence="4 5">DSM 27194</strain>
    </source>
</reference>
<feature type="region of interest" description="Disordered" evidence="2">
    <location>
        <begin position="1"/>
        <end position="40"/>
    </location>
</feature>
<dbReference type="GO" id="GO:0005730">
    <property type="term" value="C:nucleolus"/>
    <property type="evidence" value="ECO:0007669"/>
    <property type="project" value="TreeGrafter"/>
</dbReference>
<comment type="similarity">
    <text evidence="1">Belongs to the KRI1 family.</text>
</comment>
<feature type="region of interest" description="Disordered" evidence="2">
    <location>
        <begin position="623"/>
        <end position="730"/>
    </location>
</feature>
<dbReference type="InterPro" id="IPR018034">
    <property type="entry name" value="Kri1"/>
</dbReference>
<dbReference type="STRING" id="105984.A0A427XHF9"/>
<feature type="compositionally biased region" description="Acidic residues" evidence="2">
    <location>
        <begin position="437"/>
        <end position="491"/>
    </location>
</feature>
<dbReference type="Pfam" id="PF12936">
    <property type="entry name" value="Kri1_C"/>
    <property type="match status" value="1"/>
</dbReference>
<name>A0A427XHF9_9TREE</name>
<dbReference type="InterPro" id="IPR024626">
    <property type="entry name" value="Kri1-like_C"/>
</dbReference>
<comment type="caution">
    <text evidence="4">The sequence shown here is derived from an EMBL/GenBank/DDBJ whole genome shotgun (WGS) entry which is preliminary data.</text>
</comment>
<feature type="compositionally biased region" description="Basic and acidic residues" evidence="2">
    <location>
        <begin position="235"/>
        <end position="244"/>
    </location>
</feature>
<protein>
    <recommendedName>
        <fullName evidence="3">Kri1-like C-terminal domain-containing protein</fullName>
    </recommendedName>
</protein>
<feature type="region of interest" description="Disordered" evidence="2">
    <location>
        <begin position="350"/>
        <end position="387"/>
    </location>
</feature>
<dbReference type="PANTHER" id="PTHR14490">
    <property type="entry name" value="ZINC FINGER, ZZ TYPE"/>
    <property type="match status" value="1"/>
</dbReference>
<dbReference type="EMBL" id="RSCE01000013">
    <property type="protein sequence ID" value="RSH78154.1"/>
    <property type="molecule type" value="Genomic_DNA"/>
</dbReference>
<dbReference type="GO" id="GO:0030686">
    <property type="term" value="C:90S preribosome"/>
    <property type="evidence" value="ECO:0007669"/>
    <property type="project" value="TreeGrafter"/>
</dbReference>
<accession>A0A427XHF9</accession>
<organism evidence="4 5">
    <name type="scientific">Apiotrichum porosum</name>
    <dbReference type="NCBI Taxonomy" id="105984"/>
    <lineage>
        <taxon>Eukaryota</taxon>
        <taxon>Fungi</taxon>
        <taxon>Dikarya</taxon>
        <taxon>Basidiomycota</taxon>
        <taxon>Agaricomycotina</taxon>
        <taxon>Tremellomycetes</taxon>
        <taxon>Trichosporonales</taxon>
        <taxon>Trichosporonaceae</taxon>
        <taxon>Apiotrichum</taxon>
    </lineage>
</organism>
<sequence>MAKSKHATKQKREPTPADSASDSDYSSDSTIEDEDGAELTPAMDAAILRTLAKIRNKDGVYSGENIIQTELAAAQAKAKKLGLPARTASRTATAKPFLLKDQHRVNVLEGVQSDSEDDNYDYYNEPVTVVEAERRARANALKAFGDFAGGDKDGSDDDSDDEFLAKREHGADEAAAEGEAYRNFLLEMGGGEEEVRRALGMADAEPTDFRESLSDEDDATVVVKEEKKSKKSKKTKEVSEEDKAAAKVARQKKRVQADEDFLMDYILNRGWIDQESSAVPTYDQIVGRPVEDKESDDEAEAEAGDEPWGAIDDEDDFDEKAEAFETEYNFRFEEPGSSTILTHPREIPSLVRREDDTRKNKREARAERKAAEKAAQEEETRRLKGAKRREIEKQLAALKEELGDGVDWEQMEKIMDGDFDEDEWERVVGSMLAAKAEEDDEKPEWDDDDLGDYGEEDGEEYPEDDGWVEPTPWEDAEGEFADDDAPIDMDADFIGLEDVPKKSKKDKKKDKKRRDAEAAVAEDDAKLSVTERAAKVKAAAGELQALHGEDQIGDLRTRFKYTKSAPVSFGLSAAEILMATDAELNGIVGVKMLAPYRRGGLGIAGRGLGKRIRDFKGRVADRKWGDELPVEDKKKPRNKANKAKGLGANAIPLGEGVKGKRMGKNEREKLKARAEEAGGDAAPAAAPEKKRRRDDDDTAAPAAESSQHDGDGEGKKKRRKKKAVKTEGVA</sequence>
<feature type="compositionally biased region" description="Basic residues" evidence="2">
    <location>
        <begin position="502"/>
        <end position="512"/>
    </location>
</feature>
<evidence type="ECO:0000259" key="3">
    <source>
        <dbReference type="Pfam" id="PF12936"/>
    </source>
</evidence>
<dbReference type="GeneID" id="39587154"/>
<feature type="region of interest" description="Disordered" evidence="2">
    <location>
        <begin position="205"/>
        <end position="244"/>
    </location>
</feature>
<feature type="domain" description="Kri1-like C-terminal" evidence="3">
    <location>
        <begin position="535"/>
        <end position="598"/>
    </location>
</feature>
<evidence type="ECO:0000313" key="4">
    <source>
        <dbReference type="EMBL" id="RSH78154.1"/>
    </source>
</evidence>
<gene>
    <name evidence="4" type="ORF">EHS24_002611</name>
</gene>
<feature type="compositionally biased region" description="Acidic residues" evidence="2">
    <location>
        <begin position="293"/>
        <end position="316"/>
    </location>
</feature>
<evidence type="ECO:0000256" key="2">
    <source>
        <dbReference type="SAM" id="MobiDB-lite"/>
    </source>
</evidence>
<dbReference type="Proteomes" id="UP000279236">
    <property type="component" value="Unassembled WGS sequence"/>
</dbReference>
<evidence type="ECO:0000313" key="5">
    <source>
        <dbReference type="Proteomes" id="UP000279236"/>
    </source>
</evidence>
<feature type="region of interest" description="Disordered" evidence="2">
    <location>
        <begin position="277"/>
        <end position="316"/>
    </location>
</feature>
<keyword evidence="5" id="KW-1185">Reference proteome</keyword>
<feature type="region of interest" description="Disordered" evidence="2">
    <location>
        <begin position="432"/>
        <end position="525"/>
    </location>
</feature>
<feature type="compositionally biased region" description="Basic and acidic residues" evidence="2">
    <location>
        <begin position="623"/>
        <end position="634"/>
    </location>
</feature>
<dbReference type="OrthoDB" id="10252032at2759"/>